<feature type="region of interest" description="Disordered" evidence="1">
    <location>
        <begin position="148"/>
        <end position="177"/>
    </location>
</feature>
<dbReference type="GeneID" id="25362924"/>
<dbReference type="OMA" id="SSCLMAQ"/>
<organism evidence="3 4">
    <name type="scientific">Aureobasidium subglaciale (strain EXF-2481)</name>
    <name type="common">Aureobasidium pullulans var. subglaciale</name>
    <dbReference type="NCBI Taxonomy" id="1043005"/>
    <lineage>
        <taxon>Eukaryota</taxon>
        <taxon>Fungi</taxon>
        <taxon>Dikarya</taxon>
        <taxon>Ascomycota</taxon>
        <taxon>Pezizomycotina</taxon>
        <taxon>Dothideomycetes</taxon>
        <taxon>Dothideomycetidae</taxon>
        <taxon>Dothideales</taxon>
        <taxon>Saccotheciaceae</taxon>
        <taxon>Aureobasidium</taxon>
    </lineage>
</organism>
<feature type="compositionally biased region" description="Basic and acidic residues" evidence="1">
    <location>
        <begin position="154"/>
        <end position="163"/>
    </location>
</feature>
<dbReference type="Proteomes" id="UP000030641">
    <property type="component" value="Unassembled WGS sequence"/>
</dbReference>
<dbReference type="AlphaFoldDB" id="A0A074ZRJ4"/>
<feature type="region of interest" description="Disordered" evidence="1">
    <location>
        <begin position="285"/>
        <end position="321"/>
    </location>
</feature>
<evidence type="ECO:0000256" key="2">
    <source>
        <dbReference type="SAM" id="SignalP"/>
    </source>
</evidence>
<gene>
    <name evidence="3" type="ORF">AUEXF2481DRAFT_25180</name>
</gene>
<keyword evidence="4" id="KW-1185">Reference proteome</keyword>
<reference evidence="3 4" key="1">
    <citation type="journal article" date="2014" name="BMC Genomics">
        <title>Genome sequencing of four Aureobasidium pullulans varieties: biotechnological potential, stress tolerance, and description of new species.</title>
        <authorList>
            <person name="Gostin Ar C."/>
            <person name="Ohm R.A."/>
            <person name="Kogej T."/>
            <person name="Sonjak S."/>
            <person name="Turk M."/>
            <person name="Zajc J."/>
            <person name="Zalar P."/>
            <person name="Grube M."/>
            <person name="Sun H."/>
            <person name="Han J."/>
            <person name="Sharma A."/>
            <person name="Chiniquy J."/>
            <person name="Ngan C.Y."/>
            <person name="Lipzen A."/>
            <person name="Barry K."/>
            <person name="Grigoriev I.V."/>
            <person name="Gunde-Cimerman N."/>
        </authorList>
    </citation>
    <scope>NUCLEOTIDE SEQUENCE [LARGE SCALE GENOMIC DNA]</scope>
    <source>
        <strain evidence="3 4">EXF-2481</strain>
    </source>
</reference>
<sequence>MFCNIVLTWIILLPTIWAISISSHLATKTVVLCSTTYGSSSVASLPTSTLSLFHTTELFPVILHNSTTLTTTITPKPFSTLFSVLTTKTKYVSSAAVNGTFYITSTKFGTSTDWKHETKTRTSTVYRYFTSRSTYWIAEPSGWVGVRNSTSEPAGKEKRELAHPHAARASTKISSNKKPKLVRPTEGVFAAGVECVQQVQLHTTEVLLLTETKLATVTLRPETVFSNRTVYGTITSTVLLLPSSSLVRRMNVAAWFTSHAAFPHASTSAAASTLTANSTSISATSNSTYAPSTFNSTSTTSSSTTTPSPPPLPTGPNGLATNLTTITKTPYTITFTHTEYKSSILTLTRHATTTLTSHSACATPHLLSQNSRNLRVNGFSALEGGGLEKVQTEGAGECCEICMQREGCGWGVWEAEGREKGACYLILVDIEGVEKDMEGKEGEREGSWGKQDVQGYFGYKTGNGEVRYVVSNGLCGRLLEA</sequence>
<feature type="signal peptide" evidence="2">
    <location>
        <begin position="1"/>
        <end position="18"/>
    </location>
</feature>
<dbReference type="EMBL" id="KL584749">
    <property type="protein sequence ID" value="KER00902.1"/>
    <property type="molecule type" value="Genomic_DNA"/>
</dbReference>
<feature type="chain" id="PRO_5001705507" description="Apple domain-containing protein" evidence="2">
    <location>
        <begin position="19"/>
        <end position="481"/>
    </location>
</feature>
<feature type="compositionally biased region" description="Low complexity" evidence="1">
    <location>
        <begin position="285"/>
        <end position="306"/>
    </location>
</feature>
<dbReference type="RefSeq" id="XP_013349388.1">
    <property type="nucleotide sequence ID" value="XM_013493934.1"/>
</dbReference>
<protein>
    <recommendedName>
        <fullName evidence="5">Apple domain-containing protein</fullName>
    </recommendedName>
</protein>
<evidence type="ECO:0000313" key="4">
    <source>
        <dbReference type="Proteomes" id="UP000030641"/>
    </source>
</evidence>
<evidence type="ECO:0000256" key="1">
    <source>
        <dbReference type="SAM" id="MobiDB-lite"/>
    </source>
</evidence>
<proteinExistence type="predicted"/>
<dbReference type="HOGENOM" id="CLU_558934_0_0_1"/>
<dbReference type="STRING" id="1043005.A0A074ZRJ4"/>
<dbReference type="InParanoid" id="A0A074ZRJ4"/>
<dbReference type="OrthoDB" id="3944756at2759"/>
<keyword evidence="2" id="KW-0732">Signal</keyword>
<name>A0A074ZRJ4_AURSE</name>
<evidence type="ECO:0008006" key="5">
    <source>
        <dbReference type="Google" id="ProtNLM"/>
    </source>
</evidence>
<evidence type="ECO:0000313" key="3">
    <source>
        <dbReference type="EMBL" id="KER00902.1"/>
    </source>
</evidence>
<accession>A0A074ZRJ4</accession>